<dbReference type="AlphaFoldDB" id="D0I4B1"/>
<organism evidence="1 2">
    <name type="scientific">Grimontia hollisae CIP 101886</name>
    <dbReference type="NCBI Taxonomy" id="675812"/>
    <lineage>
        <taxon>Bacteria</taxon>
        <taxon>Pseudomonadati</taxon>
        <taxon>Pseudomonadota</taxon>
        <taxon>Gammaproteobacteria</taxon>
        <taxon>Vibrionales</taxon>
        <taxon>Vibrionaceae</taxon>
        <taxon>Grimontia</taxon>
    </lineage>
</organism>
<sequence>MKRHIQLKRKQPTMLEMDVVIFKKVNQELTFGGYICLLSVWW</sequence>
<name>D0I4B1_GRIHO</name>
<proteinExistence type="predicted"/>
<evidence type="ECO:0000313" key="1">
    <source>
        <dbReference type="EMBL" id="EEY73889.1"/>
    </source>
</evidence>
<reference evidence="1 2" key="1">
    <citation type="submission" date="2009-10" db="EMBL/GenBank/DDBJ databases">
        <authorList>
            <consortium name="Los Alamos National Laboratory (LANL)"/>
            <consortium name="National Microbial Pathogen Data Resource (NMPDR)"/>
            <person name="Saunders E.H."/>
            <person name="Munk A.C."/>
            <person name="Tapia R."/>
            <person name="Green L."/>
            <person name="Rogers Y."/>
            <person name="Detter J.C."/>
            <person name="Bruce D."/>
            <person name="Brettin T.S."/>
            <person name="Colwell R.R."/>
            <person name="Huq A."/>
            <person name="Grim C.J."/>
            <person name="Hasan N.A."/>
            <person name="Bartels D."/>
            <person name="Vonstein V."/>
        </authorList>
    </citation>
    <scope>NUCLEOTIDE SEQUENCE [LARGE SCALE GENOMIC DNA]</scope>
    <source>
        <strain evidence="1 2">CIP 101886</strain>
    </source>
</reference>
<gene>
    <name evidence="1" type="ORF">VHA_000576</name>
</gene>
<dbReference type="Proteomes" id="UP000003604">
    <property type="component" value="Unassembled WGS sequence"/>
</dbReference>
<keyword evidence="2" id="KW-1185">Reference proteome</keyword>
<evidence type="ECO:0000313" key="2">
    <source>
        <dbReference type="Proteomes" id="UP000003604"/>
    </source>
</evidence>
<comment type="caution">
    <text evidence="1">The sequence shown here is derived from an EMBL/GenBank/DDBJ whole genome shotgun (WGS) entry which is preliminary data.</text>
</comment>
<dbReference type="EMBL" id="ADAQ01000008">
    <property type="protein sequence ID" value="EEY73889.1"/>
    <property type="molecule type" value="Genomic_DNA"/>
</dbReference>
<protein>
    <submittedName>
        <fullName evidence="1">Uncharacterized protein</fullName>
    </submittedName>
</protein>
<accession>D0I4B1</accession>